<protein>
    <submittedName>
        <fullName evidence="1">Uncharacterized protein</fullName>
    </submittedName>
</protein>
<dbReference type="KEGG" id="hsw:Hsw_PB0006"/>
<geneLocation type="plasmid" evidence="1 2">
    <name>pHsw2</name>
</geneLocation>
<dbReference type="Proteomes" id="UP000019423">
    <property type="component" value="Plasmid pHsw2"/>
</dbReference>
<gene>
    <name evidence="1" type="ORF">Hsw_PB0006</name>
</gene>
<proteinExistence type="predicted"/>
<evidence type="ECO:0000313" key="1">
    <source>
        <dbReference type="EMBL" id="AHJ95296.1"/>
    </source>
</evidence>
<dbReference type="EMBL" id="CP007143">
    <property type="protein sequence ID" value="AHJ95296.1"/>
    <property type="molecule type" value="Genomic_DNA"/>
</dbReference>
<dbReference type="PATRIC" id="fig|1227739.3.peg.6"/>
<keyword evidence="1" id="KW-0614">Plasmid</keyword>
<name>W8EY42_9BACT</name>
<reference evidence="1 2" key="1">
    <citation type="submission" date="2014-01" db="EMBL/GenBank/DDBJ databases">
        <title>Complete sequence of plasmid2 of ionizing-radiation resistance bacterium Hymenobacter swuensis DY53.</title>
        <authorList>
            <person name="Jung J.-H."/>
            <person name="Jeong S.-W."/>
            <person name="Joe M.-H."/>
            <person name="Cho y.-j."/>
            <person name="Kim M.-K."/>
            <person name="Lim S.-Y."/>
        </authorList>
    </citation>
    <scope>NUCLEOTIDE SEQUENCE [LARGE SCALE GENOMIC DNA]</scope>
    <source>
        <strain evidence="1 2">DY53</strain>
        <plasmid evidence="1 2">pHsw2</plasmid>
    </source>
</reference>
<keyword evidence="2" id="KW-1185">Reference proteome</keyword>
<accession>W8EY42</accession>
<dbReference type="HOGENOM" id="CLU_3008164_0_0_10"/>
<organism evidence="1 2">
    <name type="scientific">Hymenobacter swuensis DY53</name>
    <dbReference type="NCBI Taxonomy" id="1227739"/>
    <lineage>
        <taxon>Bacteria</taxon>
        <taxon>Pseudomonadati</taxon>
        <taxon>Bacteroidota</taxon>
        <taxon>Cytophagia</taxon>
        <taxon>Cytophagales</taxon>
        <taxon>Hymenobacteraceae</taxon>
        <taxon>Hymenobacter</taxon>
    </lineage>
</organism>
<sequence length="56" mass="6099">MQGLLLGVFVLPGHTLGVYVILESIQVALPNNKRLPHIDIVIGNISNTGNIGYRFL</sequence>
<dbReference type="AlphaFoldDB" id="W8EY42"/>
<evidence type="ECO:0000313" key="2">
    <source>
        <dbReference type="Proteomes" id="UP000019423"/>
    </source>
</evidence>